<evidence type="ECO:0000313" key="2">
    <source>
        <dbReference type="Proteomes" id="UP001152533"/>
    </source>
</evidence>
<protein>
    <submittedName>
        <fullName evidence="1">Uncharacterized protein</fullName>
    </submittedName>
</protein>
<evidence type="ECO:0000313" key="1">
    <source>
        <dbReference type="EMBL" id="CAI0652034.1"/>
    </source>
</evidence>
<dbReference type="EMBL" id="CAMGZC010001231">
    <property type="protein sequence ID" value="CAI0652034.1"/>
    <property type="molecule type" value="Genomic_DNA"/>
</dbReference>
<dbReference type="Proteomes" id="UP001152533">
    <property type="component" value="Unassembled WGS sequence"/>
</dbReference>
<proteinExistence type="predicted"/>
<accession>A0A9W4WH57</accession>
<name>A0A9W4WH57_9PEZI</name>
<comment type="caution">
    <text evidence="1">The sequence shown here is derived from an EMBL/GenBank/DDBJ whole genome shotgun (WGS) entry which is preliminary data.</text>
</comment>
<sequence length="79" mass="8880">MKYVVVTQLFSYMIGKGIRFGTAVAQVFAFILQALHTKPPPSSWHDATTALAIEYDDVLRNIPETVRKGKEARLSPYKP</sequence>
<keyword evidence="2" id="KW-1185">Reference proteome</keyword>
<organism evidence="1 2">
    <name type="scientific">Colletotrichum noveboracense</name>
    <dbReference type="NCBI Taxonomy" id="2664923"/>
    <lineage>
        <taxon>Eukaryota</taxon>
        <taxon>Fungi</taxon>
        <taxon>Dikarya</taxon>
        <taxon>Ascomycota</taxon>
        <taxon>Pezizomycotina</taxon>
        <taxon>Sordariomycetes</taxon>
        <taxon>Hypocreomycetidae</taxon>
        <taxon>Glomerellales</taxon>
        <taxon>Glomerellaceae</taxon>
        <taxon>Colletotrichum</taxon>
        <taxon>Colletotrichum gloeosporioides species complex</taxon>
    </lineage>
</organism>
<dbReference type="AlphaFoldDB" id="A0A9W4WH57"/>
<gene>
    <name evidence="1" type="ORF">CGXH109_LOCUS112982</name>
</gene>
<reference evidence="1" key="1">
    <citation type="submission" date="2022-08" db="EMBL/GenBank/DDBJ databases">
        <authorList>
            <person name="Giroux E."/>
            <person name="Giroux E."/>
        </authorList>
    </citation>
    <scope>NUCLEOTIDE SEQUENCE</scope>
    <source>
        <strain evidence="1">H1091258</strain>
    </source>
</reference>